<proteinExistence type="predicted"/>
<name>A0ABW8U7C7_9GAMM</name>
<reference evidence="1 2" key="1">
    <citation type="submission" date="2024-11" db="EMBL/GenBank/DDBJ databases">
        <title>First Report of Moraxella oculi in Brazil in an Infectious Bovine Keratoconjunctivitis Outbreak.</title>
        <authorList>
            <person name="Carvalho C.V."/>
            <person name="Domingues R."/>
            <person name="Coutinho C."/>
            <person name="Honorio N.T.B.S."/>
            <person name="Faza D.R.L.R."/>
            <person name="Carvalho W.A."/>
            <person name="Machado A.B.F."/>
            <person name="Martins M.F."/>
            <person name="Gaspar E.B."/>
        </authorList>
    </citation>
    <scope>NUCLEOTIDE SEQUENCE [LARGE SCALE GENOMIC DNA]</scope>
    <source>
        <strain evidence="1 2">2117LE</strain>
    </source>
</reference>
<sequence>MSDDRLDWAVMTSQPMSILLTDQPDHPSILDATAFMATPS</sequence>
<evidence type="ECO:0000313" key="2">
    <source>
        <dbReference type="Proteomes" id="UP001624684"/>
    </source>
</evidence>
<accession>A0ABW8U7C7</accession>
<evidence type="ECO:0000313" key="1">
    <source>
        <dbReference type="EMBL" id="MFL1732563.1"/>
    </source>
</evidence>
<gene>
    <name evidence="1" type="ORF">ACJHVH_06085</name>
</gene>
<protein>
    <submittedName>
        <fullName evidence="1">Uncharacterized protein</fullName>
    </submittedName>
</protein>
<dbReference type="EMBL" id="JBJJXE010000008">
    <property type="protein sequence ID" value="MFL1732563.1"/>
    <property type="molecule type" value="Genomic_DNA"/>
</dbReference>
<keyword evidence="2" id="KW-1185">Reference proteome</keyword>
<dbReference type="RefSeq" id="WP_407069147.1">
    <property type="nucleotide sequence ID" value="NZ_JBJJXE010000008.1"/>
</dbReference>
<comment type="caution">
    <text evidence="1">The sequence shown here is derived from an EMBL/GenBank/DDBJ whole genome shotgun (WGS) entry which is preliminary data.</text>
</comment>
<dbReference type="Proteomes" id="UP001624684">
    <property type="component" value="Unassembled WGS sequence"/>
</dbReference>
<organism evidence="1 2">
    <name type="scientific">Moraxella oculi</name>
    <dbReference type="NCBI Taxonomy" id="2940516"/>
    <lineage>
        <taxon>Bacteria</taxon>
        <taxon>Pseudomonadati</taxon>
        <taxon>Pseudomonadota</taxon>
        <taxon>Gammaproteobacteria</taxon>
        <taxon>Moraxellales</taxon>
        <taxon>Moraxellaceae</taxon>
        <taxon>Moraxella</taxon>
    </lineage>
</organism>